<organism evidence="1 2">
    <name type="scientific">Chitinophaga oryziterrae</name>
    <dbReference type="NCBI Taxonomy" id="1031224"/>
    <lineage>
        <taxon>Bacteria</taxon>
        <taxon>Pseudomonadati</taxon>
        <taxon>Bacteroidota</taxon>
        <taxon>Chitinophagia</taxon>
        <taxon>Chitinophagales</taxon>
        <taxon>Chitinophagaceae</taxon>
        <taxon>Chitinophaga</taxon>
    </lineage>
</organism>
<dbReference type="OrthoDB" id="9817716at2"/>
<accession>A0A6N8JKK6</accession>
<keyword evidence="2" id="KW-1185">Reference proteome</keyword>
<evidence type="ECO:0000313" key="2">
    <source>
        <dbReference type="Proteomes" id="UP000468388"/>
    </source>
</evidence>
<dbReference type="AlphaFoldDB" id="A0A6N8JKK6"/>
<name>A0A6N8JKK6_9BACT</name>
<evidence type="ECO:0000313" key="1">
    <source>
        <dbReference type="EMBL" id="MVT44916.1"/>
    </source>
</evidence>
<gene>
    <name evidence="1" type="ORF">GO495_30270</name>
</gene>
<dbReference type="Proteomes" id="UP000468388">
    <property type="component" value="Unassembled WGS sequence"/>
</dbReference>
<dbReference type="RefSeq" id="WP_157303702.1">
    <property type="nucleotide sequence ID" value="NZ_BAAAZB010000005.1"/>
</dbReference>
<reference evidence="1 2" key="1">
    <citation type="submission" date="2019-12" db="EMBL/GenBank/DDBJ databases">
        <title>The draft genomic sequence of strain Chitinophaga oryziterrae JCM 16595.</title>
        <authorList>
            <person name="Zhang X."/>
        </authorList>
    </citation>
    <scope>NUCLEOTIDE SEQUENCE [LARGE SCALE GENOMIC DNA]</scope>
    <source>
        <strain evidence="1 2">JCM 16595</strain>
    </source>
</reference>
<proteinExistence type="predicted"/>
<protein>
    <submittedName>
        <fullName evidence="1">Uncharacterized protein</fullName>
    </submittedName>
</protein>
<dbReference type="EMBL" id="WRXO01000013">
    <property type="protein sequence ID" value="MVT44916.1"/>
    <property type="molecule type" value="Genomic_DNA"/>
</dbReference>
<comment type="caution">
    <text evidence="1">The sequence shown here is derived from an EMBL/GenBank/DDBJ whole genome shotgun (WGS) entry which is preliminary data.</text>
</comment>
<sequence length="378" mass="43009">MKHIILFIFLITFFGTSGHGQNWTPCKGEGPVLKKAMYYKDSVIMLYKTMLKDTTTYDTFHLERKLYLTVTRTYHRNGLVTIDTTISAGLNYMSKNTVSIWDTITFKLPKPGSPKDSVRILNSLPIDNRTSSSITDSSHVTHRGTSDTVPLTRKALRTLYENGYYATARPPAFYAALSFIPSMAYRMILVNDPQFNKNDLLEKRKLQEKPIFEFAASLAAGIFIKKKHTLYAEYLYIREGFKANQSAVDWASGLPQTTTGKNTYTFYSHGIGVGYICGGYLRSNFITDIGVYLTWRNTYQQNHTKDLYDEALRDHACIAKIGIGYNIRLGTTLSLKILPVIYYNLSPVNSETLKTRLYNIGLSTGISFHNVKNKIRYK</sequence>